<comment type="function">
    <text evidence="5">Involved in formation and maintenance of cell shape.</text>
</comment>
<gene>
    <name evidence="8" type="primary">mreC</name>
    <name evidence="8" type="ORF">DLJ74_07770</name>
</gene>
<feature type="coiled-coil region" evidence="6">
    <location>
        <begin position="68"/>
        <end position="112"/>
    </location>
</feature>
<keyword evidence="9" id="KW-1185">Reference proteome</keyword>
<feature type="domain" description="Rod shape-determining protein MreC beta-barrel core" evidence="7">
    <location>
        <begin position="124"/>
        <end position="277"/>
    </location>
</feature>
<dbReference type="PIRSF" id="PIRSF038471">
    <property type="entry name" value="MreC"/>
    <property type="match status" value="1"/>
</dbReference>
<dbReference type="GO" id="GO:0008360">
    <property type="term" value="P:regulation of cell shape"/>
    <property type="evidence" value="ECO:0007669"/>
    <property type="project" value="UniProtKB-KW"/>
</dbReference>
<dbReference type="PANTHER" id="PTHR34138">
    <property type="entry name" value="CELL SHAPE-DETERMINING PROTEIN MREC"/>
    <property type="match status" value="1"/>
</dbReference>
<protein>
    <recommendedName>
        <fullName evidence="2 5">Cell shape-determining protein MreC</fullName>
    </recommendedName>
    <alternativeName>
        <fullName evidence="4 5">Cell shape protein MreC</fullName>
    </alternativeName>
</protein>
<dbReference type="Proteomes" id="UP000245624">
    <property type="component" value="Unassembled WGS sequence"/>
</dbReference>
<reference evidence="8 9" key="1">
    <citation type="submission" date="2018-05" db="EMBL/GenBank/DDBJ databases">
        <title>Genomic analysis of Gracilibacillus dipsosauri DD1 reveals novel features of a salt-tolerant amylase.</title>
        <authorList>
            <person name="Deutch C.E."/>
            <person name="Yang S."/>
        </authorList>
    </citation>
    <scope>NUCLEOTIDE SEQUENCE [LARGE SCALE GENOMIC DNA]</scope>
    <source>
        <strain evidence="8 9">DD1</strain>
    </source>
</reference>
<accession>A0A317L3H0</accession>
<dbReference type="InterPro" id="IPR055342">
    <property type="entry name" value="MreC_beta-barrel_core"/>
</dbReference>
<dbReference type="OrthoDB" id="9792313at2"/>
<dbReference type="InterPro" id="IPR042175">
    <property type="entry name" value="Cell/Rod_MreC_2"/>
</dbReference>
<dbReference type="PANTHER" id="PTHR34138:SF1">
    <property type="entry name" value="CELL SHAPE-DETERMINING PROTEIN MREC"/>
    <property type="match status" value="1"/>
</dbReference>
<keyword evidence="6" id="KW-0175">Coiled coil</keyword>
<dbReference type="Gene3D" id="2.40.10.350">
    <property type="entry name" value="Rod shape-determining protein MreC, domain 2"/>
    <property type="match status" value="1"/>
</dbReference>
<dbReference type="Gene3D" id="1.20.5.490">
    <property type="entry name" value="Single helix bin"/>
    <property type="match status" value="1"/>
</dbReference>
<name>A0A317L3H0_9BACI</name>
<dbReference type="EMBL" id="QGTD01000008">
    <property type="protein sequence ID" value="PWU68339.1"/>
    <property type="molecule type" value="Genomic_DNA"/>
</dbReference>
<evidence type="ECO:0000256" key="6">
    <source>
        <dbReference type="SAM" id="Coils"/>
    </source>
</evidence>
<dbReference type="NCBIfam" id="TIGR00219">
    <property type="entry name" value="mreC"/>
    <property type="match status" value="1"/>
</dbReference>
<comment type="similarity">
    <text evidence="1 5">Belongs to the MreC family.</text>
</comment>
<keyword evidence="3 5" id="KW-0133">Cell shape</keyword>
<evidence type="ECO:0000256" key="2">
    <source>
        <dbReference type="ARBA" id="ARBA00013855"/>
    </source>
</evidence>
<evidence type="ECO:0000256" key="3">
    <source>
        <dbReference type="ARBA" id="ARBA00022960"/>
    </source>
</evidence>
<evidence type="ECO:0000256" key="5">
    <source>
        <dbReference type="PIRNR" id="PIRNR038471"/>
    </source>
</evidence>
<dbReference type="Pfam" id="PF04085">
    <property type="entry name" value="MreC"/>
    <property type="match status" value="1"/>
</dbReference>
<dbReference type="InterPro" id="IPR007221">
    <property type="entry name" value="MreC"/>
</dbReference>
<dbReference type="AlphaFoldDB" id="A0A317L3H0"/>
<evidence type="ECO:0000313" key="9">
    <source>
        <dbReference type="Proteomes" id="UP000245624"/>
    </source>
</evidence>
<dbReference type="GO" id="GO:0005886">
    <property type="term" value="C:plasma membrane"/>
    <property type="evidence" value="ECO:0007669"/>
    <property type="project" value="TreeGrafter"/>
</dbReference>
<evidence type="ECO:0000256" key="1">
    <source>
        <dbReference type="ARBA" id="ARBA00009369"/>
    </source>
</evidence>
<evidence type="ECO:0000256" key="4">
    <source>
        <dbReference type="ARBA" id="ARBA00032089"/>
    </source>
</evidence>
<organism evidence="8 9">
    <name type="scientific">Gracilibacillus dipsosauri</name>
    <dbReference type="NCBI Taxonomy" id="178340"/>
    <lineage>
        <taxon>Bacteria</taxon>
        <taxon>Bacillati</taxon>
        <taxon>Bacillota</taxon>
        <taxon>Bacilli</taxon>
        <taxon>Bacillales</taxon>
        <taxon>Bacillaceae</taxon>
        <taxon>Gracilibacillus</taxon>
    </lineage>
</organism>
<dbReference type="Gene3D" id="2.40.10.340">
    <property type="entry name" value="Rod shape-determining protein MreC, domain 1"/>
    <property type="match status" value="1"/>
</dbReference>
<sequence>MFFFKKKQMFILLISLILIVGIIGFSLRDRSNLTMVEDFIHDSVGWLQRVVNAPVDFTTSVVANMKDIRNVYKENTILKSRLEELRQLEYENQELTKEIGELEKILGKKESDFLQNFTTIQASIISRSKDNWFKQVTINKGTEDGVEPNMAVITGEGMIGKVHASSPFTSTVLLLTGFDRSNRISVNVNQEEKTEDLSGFIVGYDDEKNLLLLEMNEDDQGLKKGQTVFSSGEGGVFPKGLEIGELVEVNDDRYGLTKIGYVKPSANLNEVNHVMVIDRAMATSDEEGES</sequence>
<evidence type="ECO:0000259" key="7">
    <source>
        <dbReference type="Pfam" id="PF04085"/>
    </source>
</evidence>
<dbReference type="RefSeq" id="WP_109984052.1">
    <property type="nucleotide sequence ID" value="NZ_JAJUIE010000009.1"/>
</dbReference>
<dbReference type="InterPro" id="IPR042177">
    <property type="entry name" value="Cell/Rod_1"/>
</dbReference>
<proteinExistence type="inferred from homology"/>
<comment type="caution">
    <text evidence="8">The sequence shown here is derived from an EMBL/GenBank/DDBJ whole genome shotgun (WGS) entry which is preliminary data.</text>
</comment>
<evidence type="ECO:0000313" key="8">
    <source>
        <dbReference type="EMBL" id="PWU68339.1"/>
    </source>
</evidence>